<dbReference type="EMBL" id="JAHHIF010000012">
    <property type="protein sequence ID" value="MBW4545068.1"/>
    <property type="molecule type" value="Genomic_DNA"/>
</dbReference>
<keyword evidence="4" id="KW-0238">DNA-binding</keyword>
<dbReference type="NCBIfam" id="TIGR01766">
    <property type="entry name" value="IS200/IS605 family accessory protein TnpB-like domain"/>
    <property type="match status" value="1"/>
</dbReference>
<dbReference type="Pfam" id="PF07282">
    <property type="entry name" value="Cas12f1-like_TNB"/>
    <property type="match status" value="1"/>
</dbReference>
<feature type="domain" description="Probable transposase IS891/IS1136/IS1341" evidence="6">
    <location>
        <begin position="157"/>
        <end position="254"/>
    </location>
</feature>
<evidence type="ECO:0000256" key="2">
    <source>
        <dbReference type="ARBA" id="ARBA00011044"/>
    </source>
</evidence>
<organism evidence="8 9">
    <name type="scientific">Symplocastrum torsivum CPER-KK1</name>
    <dbReference type="NCBI Taxonomy" id="450513"/>
    <lineage>
        <taxon>Bacteria</taxon>
        <taxon>Bacillati</taxon>
        <taxon>Cyanobacteriota</taxon>
        <taxon>Cyanophyceae</taxon>
        <taxon>Oscillatoriophycideae</taxon>
        <taxon>Oscillatoriales</taxon>
        <taxon>Microcoleaceae</taxon>
        <taxon>Symplocastrum</taxon>
    </lineage>
</organism>
<reference evidence="8" key="2">
    <citation type="journal article" date="2022" name="Microbiol. Resour. Announc.">
        <title>Metagenome Sequencing to Explore Phylogenomics of Terrestrial Cyanobacteria.</title>
        <authorList>
            <person name="Ward R.D."/>
            <person name="Stajich J.E."/>
            <person name="Johansen J.R."/>
            <person name="Huntemann M."/>
            <person name="Clum A."/>
            <person name="Foster B."/>
            <person name="Foster B."/>
            <person name="Roux S."/>
            <person name="Palaniappan K."/>
            <person name="Varghese N."/>
            <person name="Mukherjee S."/>
            <person name="Reddy T.B.K."/>
            <person name="Daum C."/>
            <person name="Copeland A."/>
            <person name="Chen I.A."/>
            <person name="Ivanova N.N."/>
            <person name="Kyrpides N.C."/>
            <person name="Shapiro N."/>
            <person name="Eloe-Fadrosh E.A."/>
            <person name="Pietrasiak N."/>
        </authorList>
    </citation>
    <scope>NUCLEOTIDE SEQUENCE</scope>
    <source>
        <strain evidence="8">CPER-KK1</strain>
    </source>
</reference>
<evidence type="ECO:0000256" key="5">
    <source>
        <dbReference type="ARBA" id="ARBA00023172"/>
    </source>
</evidence>
<sequence length="370" mass="42810">MKRTVSIPVNLPSERFLPLMNECSEIFNAHIDWALANRTYNKNKAHKELYHLLRLQHPCVPSALVQTIRDNALEAIKATKFKRIPRKKPTSALRYDKRTMTLRGQQLTLSCIGKRVAIILNVPDYFKEIFETWDFCAATLTYSKPSKQFWVRLVFETDDPPKQEEGKVLGIDRGLYHIVSTSNGQFFSGSNVRANQRRYLYNRKKLQQKGTRSAKRRLKAMSGREKRFMRDCNHCISKKLAALNDVKTYVLEDLSGIRNQRRNKKVNKWISSWSFYQLEQFLTYKAEAKGKQVGYVDARYTSQKCSRCKQRHSTNRHKSRFHCKTCGFKAHADINAATNIKDDYILSTAPSESVEQATVNSPYVSTSFSG</sequence>
<dbReference type="GO" id="GO:0006310">
    <property type="term" value="P:DNA recombination"/>
    <property type="evidence" value="ECO:0007669"/>
    <property type="project" value="UniProtKB-KW"/>
</dbReference>
<evidence type="ECO:0000259" key="6">
    <source>
        <dbReference type="Pfam" id="PF01385"/>
    </source>
</evidence>
<dbReference type="AlphaFoldDB" id="A0A951U981"/>
<evidence type="ECO:0000256" key="1">
    <source>
        <dbReference type="ARBA" id="ARBA00008761"/>
    </source>
</evidence>
<evidence type="ECO:0000259" key="7">
    <source>
        <dbReference type="Pfam" id="PF07282"/>
    </source>
</evidence>
<proteinExistence type="inferred from homology"/>
<dbReference type="NCBIfam" id="NF040570">
    <property type="entry name" value="guided_TnpB"/>
    <property type="match status" value="1"/>
</dbReference>
<dbReference type="GO" id="GO:0003677">
    <property type="term" value="F:DNA binding"/>
    <property type="evidence" value="ECO:0007669"/>
    <property type="project" value="UniProtKB-KW"/>
</dbReference>
<dbReference type="InterPro" id="IPR001959">
    <property type="entry name" value="Transposase"/>
</dbReference>
<comment type="caution">
    <text evidence="8">The sequence shown here is derived from an EMBL/GenBank/DDBJ whole genome shotgun (WGS) entry which is preliminary data.</text>
</comment>
<dbReference type="InterPro" id="IPR010095">
    <property type="entry name" value="Cas12f1-like_TNB"/>
</dbReference>
<feature type="domain" description="Cas12f1-like TNB" evidence="7">
    <location>
        <begin position="275"/>
        <end position="340"/>
    </location>
</feature>
<dbReference type="Proteomes" id="UP000753908">
    <property type="component" value="Unassembled WGS sequence"/>
</dbReference>
<comment type="similarity">
    <text evidence="1">In the C-terminal section; belongs to the transposase 35 family.</text>
</comment>
<gene>
    <name evidence="8" type="ORF">KME25_11565</name>
</gene>
<comment type="similarity">
    <text evidence="2">In the N-terminal section; belongs to the transposase 2 family.</text>
</comment>
<dbReference type="Pfam" id="PF01385">
    <property type="entry name" value="OrfB_IS605"/>
    <property type="match status" value="1"/>
</dbReference>
<dbReference type="GO" id="GO:0032196">
    <property type="term" value="P:transposition"/>
    <property type="evidence" value="ECO:0007669"/>
    <property type="project" value="UniProtKB-KW"/>
</dbReference>
<evidence type="ECO:0000313" key="9">
    <source>
        <dbReference type="Proteomes" id="UP000753908"/>
    </source>
</evidence>
<reference evidence="8" key="1">
    <citation type="submission" date="2021-05" db="EMBL/GenBank/DDBJ databases">
        <authorList>
            <person name="Pietrasiak N."/>
            <person name="Ward R."/>
            <person name="Stajich J.E."/>
            <person name="Kurbessoian T."/>
        </authorList>
    </citation>
    <scope>NUCLEOTIDE SEQUENCE</scope>
    <source>
        <strain evidence="8">CPER-KK1</strain>
    </source>
</reference>
<dbReference type="InterPro" id="IPR051399">
    <property type="entry name" value="RNA-guided_DNA_endo/Transpos"/>
</dbReference>
<evidence type="ECO:0000256" key="3">
    <source>
        <dbReference type="ARBA" id="ARBA00022578"/>
    </source>
</evidence>
<keyword evidence="3" id="KW-0815">Transposition</keyword>
<accession>A0A951U981</accession>
<dbReference type="PANTHER" id="PTHR30405">
    <property type="entry name" value="TRANSPOSASE"/>
    <property type="match status" value="1"/>
</dbReference>
<dbReference type="PANTHER" id="PTHR30405:SF11">
    <property type="entry name" value="RNA-GUIDED DNA ENDONUCLEASE RV2885C-RELATED"/>
    <property type="match status" value="1"/>
</dbReference>
<evidence type="ECO:0000256" key="4">
    <source>
        <dbReference type="ARBA" id="ARBA00023125"/>
    </source>
</evidence>
<keyword evidence="5" id="KW-0233">DNA recombination</keyword>
<name>A0A951U981_9CYAN</name>
<evidence type="ECO:0000313" key="8">
    <source>
        <dbReference type="EMBL" id="MBW4545068.1"/>
    </source>
</evidence>
<protein>
    <submittedName>
        <fullName evidence="8">Transposase</fullName>
    </submittedName>
</protein>